<comment type="caution">
    <text evidence="4">The sequence shown here is derived from an EMBL/GenBank/DDBJ whole genome shotgun (WGS) entry which is preliminary data.</text>
</comment>
<sequence length="349" mass="37308">MSLENDSTIAAEQAKSNEANKAPLPPVAPALDPGYAQWVSSIFPADATPPPLGTIVEMRESTETMIRTLFAQFPPQPTVTQTSYTITSSDGAPIDVIRFTSPQTQDSDQGSQNRPAVLHFHGGGHCGNSVSMFERAISELVVLTGVQIFSVEYRLAPEHPAPAALEDGYAALTWLSSNAASLGVDASRIAIMGESSGGGLAAGIALLARDRGFSPGLKKMVLVYPMLDDRSITQNPAWDADNRTVQFLTLCWEAYVGKEKAGDAAADVSCYAAPGRAESLKGLPGAYMEVGELDEFKDECQRFAERLAGGGTNVEFHLWPGVPHGFDAAREIGVTKRAIEGRVRVLREL</sequence>
<dbReference type="PANTHER" id="PTHR48081:SF8">
    <property type="entry name" value="ALPHA_BETA HYDROLASE FOLD-3 DOMAIN-CONTAINING PROTEIN-RELATED"/>
    <property type="match status" value="1"/>
</dbReference>
<dbReference type="InterPro" id="IPR013094">
    <property type="entry name" value="AB_hydrolase_3"/>
</dbReference>
<evidence type="ECO:0000313" key="5">
    <source>
        <dbReference type="Proteomes" id="UP001521785"/>
    </source>
</evidence>
<dbReference type="InterPro" id="IPR029058">
    <property type="entry name" value="AB_hydrolase_fold"/>
</dbReference>
<accession>A0ABR3RDT3</accession>
<dbReference type="Gene3D" id="3.40.50.1820">
    <property type="entry name" value="alpha/beta hydrolase"/>
    <property type="match status" value="1"/>
</dbReference>
<evidence type="ECO:0000256" key="2">
    <source>
        <dbReference type="SAM" id="MobiDB-lite"/>
    </source>
</evidence>
<evidence type="ECO:0000259" key="3">
    <source>
        <dbReference type="Pfam" id="PF07859"/>
    </source>
</evidence>
<keyword evidence="5" id="KW-1185">Reference proteome</keyword>
<organism evidence="4 5">
    <name type="scientific">Paraconiothyrium brasiliense</name>
    <dbReference type="NCBI Taxonomy" id="300254"/>
    <lineage>
        <taxon>Eukaryota</taxon>
        <taxon>Fungi</taxon>
        <taxon>Dikarya</taxon>
        <taxon>Ascomycota</taxon>
        <taxon>Pezizomycotina</taxon>
        <taxon>Dothideomycetes</taxon>
        <taxon>Pleosporomycetidae</taxon>
        <taxon>Pleosporales</taxon>
        <taxon>Massarineae</taxon>
        <taxon>Didymosphaeriaceae</taxon>
        <taxon>Paraconiothyrium</taxon>
    </lineage>
</organism>
<feature type="region of interest" description="Disordered" evidence="2">
    <location>
        <begin position="1"/>
        <end position="28"/>
    </location>
</feature>
<evidence type="ECO:0000313" key="4">
    <source>
        <dbReference type="EMBL" id="KAL1602595.1"/>
    </source>
</evidence>
<dbReference type="SUPFAM" id="SSF53474">
    <property type="entry name" value="alpha/beta-Hydrolases"/>
    <property type="match status" value="1"/>
</dbReference>
<keyword evidence="1" id="KW-0378">Hydrolase</keyword>
<proteinExistence type="predicted"/>
<dbReference type="Pfam" id="PF07859">
    <property type="entry name" value="Abhydrolase_3"/>
    <property type="match status" value="1"/>
</dbReference>
<feature type="compositionally biased region" description="Polar residues" evidence="2">
    <location>
        <begin position="1"/>
        <end position="19"/>
    </location>
</feature>
<dbReference type="PANTHER" id="PTHR48081">
    <property type="entry name" value="AB HYDROLASE SUPERFAMILY PROTEIN C4A8.06C"/>
    <property type="match status" value="1"/>
</dbReference>
<dbReference type="EMBL" id="JAKJXO020000007">
    <property type="protein sequence ID" value="KAL1602595.1"/>
    <property type="molecule type" value="Genomic_DNA"/>
</dbReference>
<dbReference type="InterPro" id="IPR050300">
    <property type="entry name" value="GDXG_lipolytic_enzyme"/>
</dbReference>
<dbReference type="Proteomes" id="UP001521785">
    <property type="component" value="Unassembled WGS sequence"/>
</dbReference>
<protein>
    <recommendedName>
        <fullName evidence="3">Alpha/beta hydrolase fold-3 domain-containing protein</fullName>
    </recommendedName>
</protein>
<name>A0ABR3RDT3_9PLEO</name>
<gene>
    <name evidence="4" type="ORF">SLS60_006011</name>
</gene>
<reference evidence="4 5" key="1">
    <citation type="submission" date="2024-02" db="EMBL/GenBank/DDBJ databases">
        <title>De novo assembly and annotation of 12 fungi associated with fruit tree decline syndrome in Ontario, Canada.</title>
        <authorList>
            <person name="Sulman M."/>
            <person name="Ellouze W."/>
            <person name="Ilyukhin E."/>
        </authorList>
    </citation>
    <scope>NUCLEOTIDE SEQUENCE [LARGE SCALE GENOMIC DNA]</scope>
    <source>
        <strain evidence="4 5">M42-189</strain>
    </source>
</reference>
<evidence type="ECO:0000256" key="1">
    <source>
        <dbReference type="ARBA" id="ARBA00022801"/>
    </source>
</evidence>
<feature type="domain" description="Alpha/beta hydrolase fold-3" evidence="3">
    <location>
        <begin position="117"/>
        <end position="326"/>
    </location>
</feature>